<evidence type="ECO:0000256" key="1">
    <source>
        <dbReference type="SAM" id="Phobius"/>
    </source>
</evidence>
<name>X1C4Y6_9ZZZZ</name>
<comment type="caution">
    <text evidence="2">The sequence shown here is derived from an EMBL/GenBank/DDBJ whole genome shotgun (WGS) entry which is preliminary data.</text>
</comment>
<accession>X1C4Y6</accession>
<organism evidence="2">
    <name type="scientific">marine sediment metagenome</name>
    <dbReference type="NCBI Taxonomy" id="412755"/>
    <lineage>
        <taxon>unclassified sequences</taxon>
        <taxon>metagenomes</taxon>
        <taxon>ecological metagenomes</taxon>
    </lineage>
</organism>
<evidence type="ECO:0000313" key="2">
    <source>
        <dbReference type="EMBL" id="GAG79431.1"/>
    </source>
</evidence>
<gene>
    <name evidence="2" type="ORF">S01H4_33413</name>
</gene>
<keyword evidence="1" id="KW-1133">Transmembrane helix</keyword>
<proteinExistence type="predicted"/>
<keyword evidence="1" id="KW-0812">Transmembrane</keyword>
<dbReference type="EMBL" id="BART01017582">
    <property type="protein sequence ID" value="GAG79431.1"/>
    <property type="molecule type" value="Genomic_DNA"/>
</dbReference>
<protein>
    <submittedName>
        <fullName evidence="2">Uncharacterized protein</fullName>
    </submittedName>
</protein>
<reference evidence="2" key="1">
    <citation type="journal article" date="2014" name="Front. Microbiol.">
        <title>High frequency of phylogenetically diverse reductive dehalogenase-homologous genes in deep subseafloor sedimentary metagenomes.</title>
        <authorList>
            <person name="Kawai M."/>
            <person name="Futagami T."/>
            <person name="Toyoda A."/>
            <person name="Takaki Y."/>
            <person name="Nishi S."/>
            <person name="Hori S."/>
            <person name="Arai W."/>
            <person name="Tsubouchi T."/>
            <person name="Morono Y."/>
            <person name="Uchiyama I."/>
            <person name="Ito T."/>
            <person name="Fujiyama A."/>
            <person name="Inagaki F."/>
            <person name="Takami H."/>
        </authorList>
    </citation>
    <scope>NUCLEOTIDE SEQUENCE</scope>
    <source>
        <strain evidence="2">Expedition CK06-06</strain>
    </source>
</reference>
<dbReference type="AlphaFoldDB" id="X1C4Y6"/>
<feature type="non-terminal residue" evidence="2">
    <location>
        <position position="1"/>
    </location>
</feature>
<feature type="transmembrane region" description="Helical" evidence="1">
    <location>
        <begin position="12"/>
        <end position="30"/>
    </location>
</feature>
<sequence>TGNKIHQFLFSKYLKIYILSYYIVFETAFLL</sequence>
<keyword evidence="1" id="KW-0472">Membrane</keyword>